<dbReference type="CDD" id="cd00009">
    <property type="entry name" value="AAA"/>
    <property type="match status" value="1"/>
</dbReference>
<dbReference type="Pfam" id="PF08542">
    <property type="entry name" value="Rep_fac_C"/>
    <property type="match status" value="1"/>
</dbReference>
<dbReference type="InterPro" id="IPR047854">
    <property type="entry name" value="RFC_lid"/>
</dbReference>
<comment type="subcellular location">
    <subcellularLocation>
        <location evidence="1">Nucleus</location>
    </subcellularLocation>
</comment>
<keyword evidence="3" id="KW-0235">DNA replication</keyword>
<keyword evidence="6" id="KW-0539">Nucleus</keyword>
<evidence type="ECO:0000256" key="2">
    <source>
        <dbReference type="ARBA" id="ARBA00005378"/>
    </source>
</evidence>
<evidence type="ECO:0000256" key="4">
    <source>
        <dbReference type="ARBA" id="ARBA00022741"/>
    </source>
</evidence>
<dbReference type="PANTHER" id="PTHR11669:SF5">
    <property type="entry name" value="REPLICATION FACTOR C SUBUNIT 2"/>
    <property type="match status" value="1"/>
</dbReference>
<dbReference type="InterPro" id="IPR050238">
    <property type="entry name" value="DNA_Rep/Repair_Clamp_Loader"/>
</dbReference>
<dbReference type="SMART" id="SM00382">
    <property type="entry name" value="AAA"/>
    <property type="match status" value="1"/>
</dbReference>
<evidence type="ECO:0000256" key="1">
    <source>
        <dbReference type="ARBA" id="ARBA00004123"/>
    </source>
</evidence>
<sequence>MAETFEVPWLEKYRPQVIADIVGNEETVGRLAVLAEQGNMPNLILSGPPGTGKTTSVLALARMLLGDAFKEGVLELNASDDRGIEVVRGRIKAFAQKKVTLPPGKHKVIILDEADSMTEGAQQAMRRTMEIYSSTTRFALACNLSEKIIEPIQSRCAVLRYSKLTDGQVLKRLQEVLHFEKTPFNEQGLEALIFTAEGDMRQALNNAQATHAGFGFISTENVFKVCDQPHPLLIKKVLAGATAADFDQANAVLEELWNKGYCGLDIVGTLFRLTKHAEINEEMKLEFIKEIGFCHMRVLDGLDTLLQLSGLAAKLCCVAAAAGAKPPVRK</sequence>
<reference evidence="8" key="1">
    <citation type="submission" date="2021-01" db="EMBL/GenBank/DDBJ databases">
        <authorList>
            <person name="Corre E."/>
            <person name="Pelletier E."/>
            <person name="Niang G."/>
            <person name="Scheremetjew M."/>
            <person name="Finn R."/>
            <person name="Kale V."/>
            <person name="Holt S."/>
            <person name="Cochrane G."/>
            <person name="Meng A."/>
            <person name="Brown T."/>
            <person name="Cohen L."/>
        </authorList>
    </citation>
    <scope>NUCLEOTIDE SEQUENCE</scope>
    <source>
        <strain evidence="8">UTEX LB 985</strain>
    </source>
</reference>
<dbReference type="FunFam" id="1.10.8.60:FF:000012">
    <property type="entry name" value="Replication factor C subunit 4"/>
    <property type="match status" value="1"/>
</dbReference>
<keyword evidence="5" id="KW-0067">ATP-binding</keyword>
<dbReference type="GO" id="GO:0005634">
    <property type="term" value="C:nucleus"/>
    <property type="evidence" value="ECO:0007669"/>
    <property type="project" value="UniProtKB-SubCell"/>
</dbReference>
<dbReference type="GO" id="GO:0003677">
    <property type="term" value="F:DNA binding"/>
    <property type="evidence" value="ECO:0007669"/>
    <property type="project" value="InterPro"/>
</dbReference>
<dbReference type="GO" id="GO:0006271">
    <property type="term" value="P:DNA strand elongation involved in DNA replication"/>
    <property type="evidence" value="ECO:0007669"/>
    <property type="project" value="UniProtKB-ARBA"/>
</dbReference>
<evidence type="ECO:0000256" key="3">
    <source>
        <dbReference type="ARBA" id="ARBA00022705"/>
    </source>
</evidence>
<evidence type="ECO:0000256" key="5">
    <source>
        <dbReference type="ARBA" id="ARBA00022840"/>
    </source>
</evidence>
<proteinExistence type="inferred from homology"/>
<evidence type="ECO:0000313" key="8">
    <source>
        <dbReference type="EMBL" id="CAD9534375.1"/>
    </source>
</evidence>
<dbReference type="GO" id="GO:0031391">
    <property type="term" value="C:Elg1 RFC-like complex"/>
    <property type="evidence" value="ECO:0007669"/>
    <property type="project" value="UniProtKB-ARBA"/>
</dbReference>
<dbReference type="Gene3D" id="1.20.272.10">
    <property type="match status" value="1"/>
</dbReference>
<gene>
    <name evidence="8" type="ORF">CBRE1094_LOCUS39192</name>
</gene>
<dbReference type="InterPro" id="IPR027417">
    <property type="entry name" value="P-loop_NTPase"/>
</dbReference>
<dbReference type="GO" id="GO:0003689">
    <property type="term" value="F:DNA clamp loader activity"/>
    <property type="evidence" value="ECO:0007669"/>
    <property type="project" value="TreeGrafter"/>
</dbReference>
<dbReference type="InterPro" id="IPR013748">
    <property type="entry name" value="Rep_factorC_C"/>
</dbReference>
<name>A0A7S2J0E9_9EUKA</name>
<dbReference type="GO" id="GO:0005524">
    <property type="term" value="F:ATP binding"/>
    <property type="evidence" value="ECO:0007669"/>
    <property type="project" value="UniProtKB-KW"/>
</dbReference>
<dbReference type="Pfam" id="PF00004">
    <property type="entry name" value="AAA"/>
    <property type="match status" value="1"/>
</dbReference>
<dbReference type="GO" id="GO:0005663">
    <property type="term" value="C:DNA replication factor C complex"/>
    <property type="evidence" value="ECO:0007669"/>
    <property type="project" value="TreeGrafter"/>
</dbReference>
<keyword evidence="4" id="KW-0547">Nucleotide-binding</keyword>
<dbReference type="NCBIfam" id="NF001679">
    <property type="entry name" value="PRK00440.1"/>
    <property type="match status" value="1"/>
</dbReference>
<dbReference type="InterPro" id="IPR003593">
    <property type="entry name" value="AAA+_ATPase"/>
</dbReference>
<accession>A0A7S2J0E9</accession>
<dbReference type="SUPFAM" id="SSF48019">
    <property type="entry name" value="post-AAA+ oligomerization domain-like"/>
    <property type="match status" value="1"/>
</dbReference>
<dbReference type="GO" id="GO:0006281">
    <property type="term" value="P:DNA repair"/>
    <property type="evidence" value="ECO:0007669"/>
    <property type="project" value="TreeGrafter"/>
</dbReference>
<organism evidence="8">
    <name type="scientific">Haptolina brevifila</name>
    <dbReference type="NCBI Taxonomy" id="156173"/>
    <lineage>
        <taxon>Eukaryota</taxon>
        <taxon>Haptista</taxon>
        <taxon>Haptophyta</taxon>
        <taxon>Prymnesiophyceae</taxon>
        <taxon>Prymnesiales</taxon>
        <taxon>Prymnesiaceae</taxon>
        <taxon>Haptolina</taxon>
    </lineage>
</organism>
<dbReference type="CDD" id="cd18140">
    <property type="entry name" value="HLD_clamp_RFC"/>
    <property type="match status" value="1"/>
</dbReference>
<dbReference type="EMBL" id="HBGU01071821">
    <property type="protein sequence ID" value="CAD9534375.1"/>
    <property type="molecule type" value="Transcribed_RNA"/>
</dbReference>
<evidence type="ECO:0000256" key="6">
    <source>
        <dbReference type="ARBA" id="ARBA00023242"/>
    </source>
</evidence>
<dbReference type="Gene3D" id="3.40.50.300">
    <property type="entry name" value="P-loop containing nucleotide triphosphate hydrolases"/>
    <property type="match status" value="1"/>
</dbReference>
<dbReference type="SUPFAM" id="SSF52540">
    <property type="entry name" value="P-loop containing nucleoside triphosphate hydrolases"/>
    <property type="match status" value="1"/>
</dbReference>
<dbReference type="AlphaFoldDB" id="A0A7S2J0E9"/>
<protein>
    <recommendedName>
        <fullName evidence="7">AAA+ ATPase domain-containing protein</fullName>
    </recommendedName>
</protein>
<feature type="domain" description="AAA+ ATPase" evidence="7">
    <location>
        <begin position="39"/>
        <end position="165"/>
    </location>
</feature>
<dbReference type="GO" id="GO:0016887">
    <property type="term" value="F:ATP hydrolysis activity"/>
    <property type="evidence" value="ECO:0007669"/>
    <property type="project" value="InterPro"/>
</dbReference>
<dbReference type="InterPro" id="IPR003959">
    <property type="entry name" value="ATPase_AAA_core"/>
</dbReference>
<dbReference type="PANTHER" id="PTHR11669">
    <property type="entry name" value="REPLICATION FACTOR C / DNA POLYMERASE III GAMMA-TAU SUBUNIT"/>
    <property type="match status" value="1"/>
</dbReference>
<comment type="similarity">
    <text evidence="2">Belongs to the activator 1 small subunits family.</text>
</comment>
<dbReference type="FunFam" id="1.20.272.10:FF:000015">
    <property type="entry name" value="Replication factor C subunit 4"/>
    <property type="match status" value="1"/>
</dbReference>
<evidence type="ECO:0000259" key="7">
    <source>
        <dbReference type="SMART" id="SM00382"/>
    </source>
</evidence>
<dbReference type="InterPro" id="IPR008921">
    <property type="entry name" value="DNA_pol3_clamp-load_cplx_C"/>
</dbReference>
<dbReference type="Gene3D" id="1.10.8.60">
    <property type="match status" value="1"/>
</dbReference>
<dbReference type="FunFam" id="3.40.50.300:FF:000107">
    <property type="entry name" value="Replication factor C subunit 4"/>
    <property type="match status" value="1"/>
</dbReference>